<dbReference type="SMART" id="SM00249">
    <property type="entry name" value="PHD"/>
    <property type="match status" value="1"/>
</dbReference>
<evidence type="ECO:0000256" key="3">
    <source>
        <dbReference type="ARBA" id="ARBA00022771"/>
    </source>
</evidence>
<keyword evidence="8" id="KW-0408">Iron</keyword>
<keyword evidence="11" id="KW-0539">Nucleus</keyword>
<keyword evidence="7" id="KW-0560">Oxidoreductase</keyword>
<dbReference type="GO" id="GO:0051213">
    <property type="term" value="F:dioxygenase activity"/>
    <property type="evidence" value="ECO:0007669"/>
    <property type="project" value="UniProtKB-KW"/>
</dbReference>
<dbReference type="PANTHER" id="PTHR23123">
    <property type="entry name" value="PHD/F-BOX CONTAINING PROTEIN"/>
    <property type="match status" value="1"/>
</dbReference>
<protein>
    <recommendedName>
        <fullName evidence="17">[Histone H3]-dimethyl-L-lysine(36) demethylase</fullName>
    </recommendedName>
</protein>
<feature type="domain" description="PHD-type" evidence="13">
    <location>
        <begin position="4"/>
        <end position="55"/>
    </location>
</feature>
<keyword evidence="4" id="KW-0862">Zinc</keyword>
<keyword evidence="5" id="KW-0156">Chromatin regulator</keyword>
<evidence type="ECO:0000256" key="2">
    <source>
        <dbReference type="ARBA" id="ARBA00022723"/>
    </source>
</evidence>
<organism evidence="15 16">
    <name type="scientific">Cryptolaemus montrouzieri</name>
    <dbReference type="NCBI Taxonomy" id="559131"/>
    <lineage>
        <taxon>Eukaryota</taxon>
        <taxon>Metazoa</taxon>
        <taxon>Ecdysozoa</taxon>
        <taxon>Arthropoda</taxon>
        <taxon>Hexapoda</taxon>
        <taxon>Insecta</taxon>
        <taxon>Pterygota</taxon>
        <taxon>Neoptera</taxon>
        <taxon>Endopterygota</taxon>
        <taxon>Coleoptera</taxon>
        <taxon>Polyphaga</taxon>
        <taxon>Cucujiformia</taxon>
        <taxon>Coccinelloidea</taxon>
        <taxon>Coccinellidae</taxon>
        <taxon>Scymninae</taxon>
        <taxon>Scymnini</taxon>
        <taxon>Cryptolaemus</taxon>
    </lineage>
</organism>
<dbReference type="Proteomes" id="UP001516400">
    <property type="component" value="Unassembled WGS sequence"/>
</dbReference>
<feature type="domain" description="JmjC" evidence="14">
    <location>
        <begin position="197"/>
        <end position="347"/>
    </location>
</feature>
<keyword evidence="2" id="KW-0479">Metal-binding</keyword>
<sequence length="347" mass="40066">MMEASYCLCGQPYDPNTFMIQCDACKDWLHSSCCNFQEHLAVEIDAFHCPRCVPLYGPSIFKTYKNWHRHDYWDENSSTKPVQTGTAVFIRELRARHFCCEGDVVLHMRGQQLTDVFLQQNGFNNPVVIDSKDGLDMTIPPDNFSLYDVEAFVGGDMIIDVIDVTRQTDIKMKLNDYVEYYNSLNRTRVFNVVSLEFSNTGLAPLVEAPLVARRLDWANTVWPRDFPIMKPQVQKYCLMSVKDSYTDFHIDFGGTSVWYHVLRGEKIFYFIKPTPANLTLYQQWMTSTNQSETFFGDQVDQCFKCTLRQGQTMLIPTGWIHAVLTPIDSLVFGGNFLHNINIPMQLM</sequence>
<evidence type="ECO:0000256" key="11">
    <source>
        <dbReference type="ARBA" id="ARBA00023242"/>
    </source>
</evidence>
<evidence type="ECO:0000256" key="9">
    <source>
        <dbReference type="ARBA" id="ARBA00023015"/>
    </source>
</evidence>
<evidence type="ECO:0000256" key="7">
    <source>
        <dbReference type="ARBA" id="ARBA00023002"/>
    </source>
</evidence>
<dbReference type="PROSITE" id="PS50016">
    <property type="entry name" value="ZF_PHD_2"/>
    <property type="match status" value="1"/>
</dbReference>
<gene>
    <name evidence="15" type="ORF">HHI36_023059</name>
</gene>
<evidence type="ECO:0000256" key="4">
    <source>
        <dbReference type="ARBA" id="ARBA00022833"/>
    </source>
</evidence>
<accession>A0ABD2PFD5</accession>
<comment type="caution">
    <text evidence="15">The sequence shown here is derived from an EMBL/GenBank/DDBJ whole genome shotgun (WGS) entry which is preliminary data.</text>
</comment>
<dbReference type="Gene3D" id="2.60.120.650">
    <property type="entry name" value="Cupin"/>
    <property type="match status" value="1"/>
</dbReference>
<name>A0ABD2PFD5_9CUCU</name>
<dbReference type="AlphaFoldDB" id="A0ABD2PFD5"/>
<dbReference type="InterPro" id="IPR001965">
    <property type="entry name" value="Znf_PHD"/>
</dbReference>
<evidence type="ECO:0000256" key="12">
    <source>
        <dbReference type="PROSITE-ProRule" id="PRU00146"/>
    </source>
</evidence>
<proteinExistence type="predicted"/>
<dbReference type="InterPro" id="IPR050690">
    <property type="entry name" value="JHDM1_Histone_Demethylase"/>
</dbReference>
<evidence type="ECO:0000259" key="13">
    <source>
        <dbReference type="PROSITE" id="PS50016"/>
    </source>
</evidence>
<keyword evidence="6" id="KW-0223">Dioxygenase</keyword>
<evidence type="ECO:0000259" key="14">
    <source>
        <dbReference type="PROSITE" id="PS51184"/>
    </source>
</evidence>
<dbReference type="PROSITE" id="PS01359">
    <property type="entry name" value="ZF_PHD_1"/>
    <property type="match status" value="1"/>
</dbReference>
<dbReference type="InterPro" id="IPR003347">
    <property type="entry name" value="JmjC_dom"/>
</dbReference>
<evidence type="ECO:0000256" key="1">
    <source>
        <dbReference type="ARBA" id="ARBA00004123"/>
    </source>
</evidence>
<dbReference type="GO" id="GO:0008270">
    <property type="term" value="F:zinc ion binding"/>
    <property type="evidence" value="ECO:0007669"/>
    <property type="project" value="UniProtKB-KW"/>
</dbReference>
<dbReference type="PROSITE" id="PS51184">
    <property type="entry name" value="JMJC"/>
    <property type="match status" value="1"/>
</dbReference>
<evidence type="ECO:0000313" key="16">
    <source>
        <dbReference type="Proteomes" id="UP001516400"/>
    </source>
</evidence>
<evidence type="ECO:0000256" key="6">
    <source>
        <dbReference type="ARBA" id="ARBA00022964"/>
    </source>
</evidence>
<evidence type="ECO:0000256" key="5">
    <source>
        <dbReference type="ARBA" id="ARBA00022853"/>
    </source>
</evidence>
<keyword evidence="3 12" id="KW-0863">Zinc-finger</keyword>
<dbReference type="InterPro" id="IPR019786">
    <property type="entry name" value="Zinc_finger_PHD-type_CS"/>
</dbReference>
<evidence type="ECO:0008006" key="17">
    <source>
        <dbReference type="Google" id="ProtNLM"/>
    </source>
</evidence>
<evidence type="ECO:0000313" key="15">
    <source>
        <dbReference type="EMBL" id="KAL3289650.1"/>
    </source>
</evidence>
<evidence type="ECO:0000256" key="10">
    <source>
        <dbReference type="ARBA" id="ARBA00023163"/>
    </source>
</evidence>
<dbReference type="InterPro" id="IPR011011">
    <property type="entry name" value="Znf_FYVE_PHD"/>
</dbReference>
<dbReference type="Pfam" id="PF00628">
    <property type="entry name" value="PHD"/>
    <property type="match status" value="1"/>
</dbReference>
<evidence type="ECO:0000256" key="8">
    <source>
        <dbReference type="ARBA" id="ARBA00023004"/>
    </source>
</evidence>
<keyword evidence="10" id="KW-0804">Transcription</keyword>
<keyword evidence="16" id="KW-1185">Reference proteome</keyword>
<reference evidence="15 16" key="1">
    <citation type="journal article" date="2021" name="BMC Biol.">
        <title>Horizontally acquired antibacterial genes associated with adaptive radiation of ladybird beetles.</title>
        <authorList>
            <person name="Li H.S."/>
            <person name="Tang X.F."/>
            <person name="Huang Y.H."/>
            <person name="Xu Z.Y."/>
            <person name="Chen M.L."/>
            <person name="Du X.Y."/>
            <person name="Qiu B.Y."/>
            <person name="Chen P.T."/>
            <person name="Zhang W."/>
            <person name="Slipinski A."/>
            <person name="Escalona H.E."/>
            <person name="Waterhouse R.M."/>
            <person name="Zwick A."/>
            <person name="Pang H."/>
        </authorList>
    </citation>
    <scope>NUCLEOTIDE SEQUENCE [LARGE SCALE GENOMIC DNA]</scope>
    <source>
        <strain evidence="15">SYSU2018</strain>
    </source>
</reference>
<dbReference type="SMART" id="SM00558">
    <property type="entry name" value="JmjC"/>
    <property type="match status" value="1"/>
</dbReference>
<dbReference type="SUPFAM" id="SSF57903">
    <property type="entry name" value="FYVE/PHD zinc finger"/>
    <property type="match status" value="1"/>
</dbReference>
<dbReference type="GO" id="GO:0006325">
    <property type="term" value="P:chromatin organization"/>
    <property type="evidence" value="ECO:0007669"/>
    <property type="project" value="UniProtKB-KW"/>
</dbReference>
<dbReference type="SUPFAM" id="SSF51197">
    <property type="entry name" value="Clavaminate synthase-like"/>
    <property type="match status" value="1"/>
</dbReference>
<comment type="subcellular location">
    <subcellularLocation>
        <location evidence="1">Nucleus</location>
    </subcellularLocation>
</comment>
<dbReference type="InterPro" id="IPR019787">
    <property type="entry name" value="Znf_PHD-finger"/>
</dbReference>
<dbReference type="GO" id="GO:0005634">
    <property type="term" value="C:nucleus"/>
    <property type="evidence" value="ECO:0007669"/>
    <property type="project" value="UniProtKB-SubCell"/>
</dbReference>
<dbReference type="EMBL" id="JABFTP020000186">
    <property type="protein sequence ID" value="KAL3289650.1"/>
    <property type="molecule type" value="Genomic_DNA"/>
</dbReference>
<keyword evidence="9" id="KW-0805">Transcription regulation</keyword>
<dbReference type="Pfam" id="PF02373">
    <property type="entry name" value="JmjC"/>
    <property type="match status" value="1"/>
</dbReference>